<name>A0A6S7GMA8_PARCT</name>
<dbReference type="EMBL" id="CACRXK020002504">
    <property type="protein sequence ID" value="CAB3994634.1"/>
    <property type="molecule type" value="Genomic_DNA"/>
</dbReference>
<dbReference type="Pfam" id="PF00856">
    <property type="entry name" value="SET"/>
    <property type="match status" value="1"/>
</dbReference>
<gene>
    <name evidence="12" type="ORF">PACLA_8A051605</name>
</gene>
<reference evidence="12" key="1">
    <citation type="submission" date="2020-04" db="EMBL/GenBank/DDBJ databases">
        <authorList>
            <person name="Alioto T."/>
            <person name="Alioto T."/>
            <person name="Gomez Garrido J."/>
        </authorList>
    </citation>
    <scope>NUCLEOTIDE SEQUENCE</scope>
    <source>
        <strain evidence="12">A484AB</strain>
    </source>
</reference>
<comment type="subcellular location">
    <subcellularLocation>
        <location evidence="2">Chromosome</location>
    </subcellularLocation>
    <subcellularLocation>
        <location evidence="1 11">Nucleus</location>
    </subcellularLocation>
</comment>
<dbReference type="Pfam" id="PF05033">
    <property type="entry name" value="Pre-SET"/>
    <property type="match status" value="1"/>
</dbReference>
<evidence type="ECO:0000256" key="3">
    <source>
        <dbReference type="ARBA" id="ARBA00022454"/>
    </source>
</evidence>
<dbReference type="CDD" id="cd10542">
    <property type="entry name" value="SET_SUV39H"/>
    <property type="match status" value="1"/>
</dbReference>
<evidence type="ECO:0000256" key="8">
    <source>
        <dbReference type="ARBA" id="ARBA00022833"/>
    </source>
</evidence>
<evidence type="ECO:0000256" key="2">
    <source>
        <dbReference type="ARBA" id="ARBA00004286"/>
    </source>
</evidence>
<evidence type="ECO:0000256" key="9">
    <source>
        <dbReference type="ARBA" id="ARBA00022853"/>
    </source>
</evidence>
<dbReference type="OrthoDB" id="308383at2759"/>
<dbReference type="SUPFAM" id="SSF82199">
    <property type="entry name" value="SET domain"/>
    <property type="match status" value="1"/>
</dbReference>
<dbReference type="SMART" id="SM00468">
    <property type="entry name" value="PreSET"/>
    <property type="match status" value="1"/>
</dbReference>
<dbReference type="PIRSF" id="PIRSF009343">
    <property type="entry name" value="SUV39_SET"/>
    <property type="match status" value="1"/>
</dbReference>
<dbReference type="GO" id="GO:0140949">
    <property type="term" value="F:histone H3K9 trimethyltransferase activity"/>
    <property type="evidence" value="ECO:0007669"/>
    <property type="project" value="UniProtKB-EC"/>
</dbReference>
<keyword evidence="4 11" id="KW-0489">Methyltransferase</keyword>
<keyword evidence="3" id="KW-0158">Chromosome</keyword>
<dbReference type="InterPro" id="IPR046341">
    <property type="entry name" value="SET_dom_sf"/>
</dbReference>
<keyword evidence="8 11" id="KW-0862">Zinc</keyword>
<evidence type="ECO:0000256" key="6">
    <source>
        <dbReference type="ARBA" id="ARBA00022691"/>
    </source>
</evidence>
<keyword evidence="10 11" id="KW-0539">Nucleus</keyword>
<evidence type="ECO:0000256" key="4">
    <source>
        <dbReference type="ARBA" id="ARBA00022603"/>
    </source>
</evidence>
<keyword evidence="9 11" id="KW-0156">Chromatin regulator</keyword>
<evidence type="ECO:0000256" key="7">
    <source>
        <dbReference type="ARBA" id="ARBA00022723"/>
    </source>
</evidence>
<sequence>MAALKSREGNRLTPVLRIELSPLEELRKLHSQIYKTDIKPKCNGKRKEYNQRLQEIERQINISAGGEPYISLENRVDFEKFPEQFKYTCRNIPGAGVKLWPDPEYIVACDCKDRCTEKNCSCPVYSGGEFAYDEYGRVTLARRRPIYECNMKCPCRKNCRNRVVQRGRGVRVCIFRTKKKGWGLKTLDYIRANEFVTEYVGEILTTEDAEIRGQKYDKMGQTYLFDLDYNEGECLYTIDAYHYGNVAHFVNHSCDPNLVVYGVWIDIVDPHLPHIALFATRDIQPGEELTFDYLMTGNNESPPKPSSRRMKCQCKSANCRQWLC</sequence>
<organism evidence="12 13">
    <name type="scientific">Paramuricea clavata</name>
    <name type="common">Red gorgonian</name>
    <name type="synonym">Violescent sea-whip</name>
    <dbReference type="NCBI Taxonomy" id="317549"/>
    <lineage>
        <taxon>Eukaryota</taxon>
        <taxon>Metazoa</taxon>
        <taxon>Cnidaria</taxon>
        <taxon>Anthozoa</taxon>
        <taxon>Octocorallia</taxon>
        <taxon>Malacalcyonacea</taxon>
        <taxon>Plexauridae</taxon>
        <taxon>Paramuricea</taxon>
    </lineage>
</organism>
<comment type="catalytic activity">
    <reaction evidence="11">
        <text>L-lysyl(9)-[histone H3] + 3 S-adenosyl-L-methionine = N(6),N(6),N(6)-trimethyl-L-lysyl(9)-[histone H3] + 3 S-adenosyl-L-homocysteine + 3 H(+)</text>
        <dbReference type="Rhea" id="RHEA:60276"/>
        <dbReference type="Rhea" id="RHEA-COMP:15538"/>
        <dbReference type="Rhea" id="RHEA-COMP:15546"/>
        <dbReference type="ChEBI" id="CHEBI:15378"/>
        <dbReference type="ChEBI" id="CHEBI:29969"/>
        <dbReference type="ChEBI" id="CHEBI:57856"/>
        <dbReference type="ChEBI" id="CHEBI:59789"/>
        <dbReference type="ChEBI" id="CHEBI:61961"/>
        <dbReference type="EC" id="2.1.1.355"/>
    </reaction>
</comment>
<dbReference type="AlphaFoldDB" id="A0A6S7GMA8"/>
<keyword evidence="13" id="KW-1185">Reference proteome</keyword>
<keyword evidence="7 11" id="KW-0479">Metal-binding</keyword>
<dbReference type="InterPro" id="IPR011381">
    <property type="entry name" value="H3-K9_MeTrfase_SUV39H1/2-like"/>
</dbReference>
<keyword evidence="6 11" id="KW-0949">S-adenosyl-L-methionine</keyword>
<evidence type="ECO:0000256" key="1">
    <source>
        <dbReference type="ARBA" id="ARBA00004123"/>
    </source>
</evidence>
<dbReference type="PROSITE" id="PS50867">
    <property type="entry name" value="PRE_SET"/>
    <property type="match status" value="1"/>
</dbReference>
<evidence type="ECO:0000256" key="11">
    <source>
        <dbReference type="PIRNR" id="PIRNR009343"/>
    </source>
</evidence>
<dbReference type="InterPro" id="IPR001214">
    <property type="entry name" value="SET_dom"/>
</dbReference>
<dbReference type="SMART" id="SM00317">
    <property type="entry name" value="SET"/>
    <property type="match status" value="1"/>
</dbReference>
<dbReference type="Proteomes" id="UP001152795">
    <property type="component" value="Unassembled WGS sequence"/>
</dbReference>
<dbReference type="GO" id="GO:0032259">
    <property type="term" value="P:methylation"/>
    <property type="evidence" value="ECO:0007669"/>
    <property type="project" value="UniProtKB-KW"/>
</dbReference>
<dbReference type="Gene3D" id="2.170.270.10">
    <property type="entry name" value="SET domain"/>
    <property type="match status" value="1"/>
</dbReference>
<dbReference type="GO" id="GO:0005634">
    <property type="term" value="C:nucleus"/>
    <property type="evidence" value="ECO:0007669"/>
    <property type="project" value="UniProtKB-SubCell"/>
</dbReference>
<dbReference type="PANTHER" id="PTHR46223">
    <property type="entry name" value="HISTONE-LYSINE N-METHYLTRANSFERASE SUV39H"/>
    <property type="match status" value="1"/>
</dbReference>
<dbReference type="InterPro" id="IPR050973">
    <property type="entry name" value="H3K9_Histone-Lys_N-MTase"/>
</dbReference>
<dbReference type="InterPro" id="IPR003616">
    <property type="entry name" value="Post-SET_dom"/>
</dbReference>
<evidence type="ECO:0000256" key="5">
    <source>
        <dbReference type="ARBA" id="ARBA00022679"/>
    </source>
</evidence>
<protein>
    <recommendedName>
        <fullName evidence="11">Histone-lysine N-methyltransferase</fullName>
        <ecNumber evidence="11">2.1.1.355</ecNumber>
    </recommendedName>
</protein>
<dbReference type="GO" id="GO:0008270">
    <property type="term" value="F:zinc ion binding"/>
    <property type="evidence" value="ECO:0007669"/>
    <property type="project" value="UniProtKB-UniRule"/>
</dbReference>
<dbReference type="PROSITE" id="PS50280">
    <property type="entry name" value="SET"/>
    <property type="match status" value="1"/>
</dbReference>
<dbReference type="PANTHER" id="PTHR46223:SF4">
    <property type="entry name" value="HISTONE-LYSINE N-METHYLTRANSFERASE-RELATED"/>
    <property type="match status" value="1"/>
</dbReference>
<dbReference type="PROSITE" id="PS50868">
    <property type="entry name" value="POST_SET"/>
    <property type="match status" value="1"/>
</dbReference>
<dbReference type="InterPro" id="IPR007728">
    <property type="entry name" value="Pre-SET_dom"/>
</dbReference>
<evidence type="ECO:0000313" key="13">
    <source>
        <dbReference type="Proteomes" id="UP001152795"/>
    </source>
</evidence>
<dbReference type="EC" id="2.1.1.355" evidence="11"/>
<evidence type="ECO:0000256" key="10">
    <source>
        <dbReference type="ARBA" id="ARBA00023242"/>
    </source>
</evidence>
<keyword evidence="5 11" id="KW-0808">Transferase</keyword>
<comment type="caution">
    <text evidence="12">The sequence shown here is derived from an EMBL/GenBank/DDBJ whole genome shotgun (WGS) entry which is preliminary data.</text>
</comment>
<evidence type="ECO:0000313" key="12">
    <source>
        <dbReference type="EMBL" id="CAB3994634.1"/>
    </source>
</evidence>
<accession>A0A6S7GMA8</accession>
<comment type="similarity">
    <text evidence="11">Belongs to the class V-like SAM-binding methyltransferase superfamily. Histone-lysine methyltransferase family. Suvar3-9 subfamily.</text>
</comment>
<dbReference type="GO" id="GO:0005694">
    <property type="term" value="C:chromosome"/>
    <property type="evidence" value="ECO:0007669"/>
    <property type="project" value="UniProtKB-SubCell"/>
</dbReference>
<proteinExistence type="inferred from homology"/>